<dbReference type="InterPro" id="IPR004010">
    <property type="entry name" value="Double_Cache_2"/>
</dbReference>
<evidence type="ECO:0000313" key="13">
    <source>
        <dbReference type="Proteomes" id="UP000619743"/>
    </source>
</evidence>
<feature type="transmembrane region" description="Helical" evidence="9">
    <location>
        <begin position="203"/>
        <end position="225"/>
    </location>
</feature>
<comment type="similarity">
    <text evidence="7">Belongs to the methyl-accepting chemotaxis (MCP) protein family.</text>
</comment>
<dbReference type="GO" id="GO:0007165">
    <property type="term" value="P:signal transduction"/>
    <property type="evidence" value="ECO:0007669"/>
    <property type="project" value="UniProtKB-KW"/>
</dbReference>
<sequence>MTVRLKLVLLGTLPALLIFLITSALTYNDMRAVEEGNLATFRNTLEQAEKNRLENMVDASVDVIQHILKDPDLTNVEKEQQVFELLSPISYGGDGYIFAYTSSGVRKINGQNTKGLGNNFIDLKDADGVPLIAELIAQAQSGGGFLYYSFPKPGASKPLPKLSYAKLVPELDWMIGTGVYIDSIDRAIESARAEADQTVMSALLWYLVIAIGVLLVVLFIGSYMANYVTRRIINVHHSLDEIAQGDGDLTQRLTIVNDDEIGDLGKAFNLFVDKVHRTIEAIVDVVGQLSTTSAEMDRSAAGTHDSVQAQRSETDMVATSMNEMSASSVEVARAAEEAAHAANQANQDGNQARDIVEQTSLAIGQLANEIDQSANALESLGNDVNSIVSILDVIRGIAEQTNLLALNAAIEAARAGEQGRGFAVVADEVRSLASRTQESTEEIQSMIERLQSGSNDAIAAMTRSRDGGQLAVEQAIKAQQSLDQVAESINLISSMNEQIASASEQQTSVSESINSSITRISDAAGETEGYASTTTAMSRNLAELSNRLAQLMAQFKV</sequence>
<evidence type="ECO:0000256" key="8">
    <source>
        <dbReference type="PROSITE-ProRule" id="PRU00284"/>
    </source>
</evidence>
<keyword evidence="13" id="KW-1185">Reference proteome</keyword>
<protein>
    <submittedName>
        <fullName evidence="12">Methyl-accepting chemotaxis protein</fullName>
    </submittedName>
</protein>
<dbReference type="Pfam" id="PF00015">
    <property type="entry name" value="MCPsignal"/>
    <property type="match status" value="1"/>
</dbReference>
<keyword evidence="6 8" id="KW-0807">Transducer</keyword>
<dbReference type="EMBL" id="BMDX01000001">
    <property type="protein sequence ID" value="GGA64202.1"/>
    <property type="molecule type" value="Genomic_DNA"/>
</dbReference>
<dbReference type="SMART" id="SM01049">
    <property type="entry name" value="Cache_2"/>
    <property type="match status" value="1"/>
</dbReference>
<dbReference type="CDD" id="cd06225">
    <property type="entry name" value="HAMP"/>
    <property type="match status" value="1"/>
</dbReference>
<dbReference type="InterPro" id="IPR004089">
    <property type="entry name" value="MCPsignal_dom"/>
</dbReference>
<evidence type="ECO:0000256" key="6">
    <source>
        <dbReference type="ARBA" id="ARBA00023224"/>
    </source>
</evidence>
<dbReference type="InterPro" id="IPR033480">
    <property type="entry name" value="sCache_2"/>
</dbReference>
<dbReference type="SMART" id="SM00283">
    <property type="entry name" value="MA"/>
    <property type="match status" value="1"/>
</dbReference>
<dbReference type="GO" id="GO:0006935">
    <property type="term" value="P:chemotaxis"/>
    <property type="evidence" value="ECO:0007669"/>
    <property type="project" value="UniProtKB-ARBA"/>
</dbReference>
<dbReference type="InterPro" id="IPR003660">
    <property type="entry name" value="HAMP_dom"/>
</dbReference>
<dbReference type="Pfam" id="PF00672">
    <property type="entry name" value="HAMP"/>
    <property type="match status" value="1"/>
</dbReference>
<comment type="caution">
    <text evidence="12">The sequence shown here is derived from an EMBL/GenBank/DDBJ whole genome shotgun (WGS) entry which is preliminary data.</text>
</comment>
<dbReference type="Proteomes" id="UP000619743">
    <property type="component" value="Unassembled WGS sequence"/>
</dbReference>
<keyword evidence="3 9" id="KW-0812">Transmembrane</keyword>
<dbReference type="PANTHER" id="PTHR32089:SF119">
    <property type="entry name" value="METHYL-ACCEPTING CHEMOTAXIS PROTEIN CTPL"/>
    <property type="match status" value="1"/>
</dbReference>
<dbReference type="OrthoDB" id="2489132at2"/>
<evidence type="ECO:0000256" key="2">
    <source>
        <dbReference type="ARBA" id="ARBA00022475"/>
    </source>
</evidence>
<dbReference type="PANTHER" id="PTHR32089">
    <property type="entry name" value="METHYL-ACCEPTING CHEMOTAXIS PROTEIN MCPB"/>
    <property type="match status" value="1"/>
</dbReference>
<evidence type="ECO:0000256" key="1">
    <source>
        <dbReference type="ARBA" id="ARBA00004651"/>
    </source>
</evidence>
<proteinExistence type="inferred from homology"/>
<dbReference type="Gene3D" id="1.10.287.950">
    <property type="entry name" value="Methyl-accepting chemotaxis protein"/>
    <property type="match status" value="1"/>
</dbReference>
<dbReference type="FunFam" id="1.10.287.950:FF:000001">
    <property type="entry name" value="Methyl-accepting chemotaxis sensory transducer"/>
    <property type="match status" value="1"/>
</dbReference>
<gene>
    <name evidence="12" type="ORF">GCM10011369_01990</name>
</gene>
<dbReference type="SUPFAM" id="SSF58104">
    <property type="entry name" value="Methyl-accepting chemotaxis protein (MCP) signaling domain"/>
    <property type="match status" value="1"/>
</dbReference>
<evidence type="ECO:0000313" key="12">
    <source>
        <dbReference type="EMBL" id="GGA64202.1"/>
    </source>
</evidence>
<keyword evidence="4 9" id="KW-1133">Transmembrane helix</keyword>
<name>A0A8J2XMG8_9GAMM</name>
<feature type="domain" description="Methyl-accepting transducer" evidence="10">
    <location>
        <begin position="285"/>
        <end position="521"/>
    </location>
</feature>
<evidence type="ECO:0000256" key="4">
    <source>
        <dbReference type="ARBA" id="ARBA00022989"/>
    </source>
</evidence>
<evidence type="ECO:0000259" key="10">
    <source>
        <dbReference type="PROSITE" id="PS50111"/>
    </source>
</evidence>
<dbReference type="RefSeq" id="WP_087504202.1">
    <property type="nucleotide sequence ID" value="NZ_BMDX01000001.1"/>
</dbReference>
<dbReference type="CDD" id="cd11386">
    <property type="entry name" value="MCP_signal"/>
    <property type="match status" value="1"/>
</dbReference>
<evidence type="ECO:0000256" key="5">
    <source>
        <dbReference type="ARBA" id="ARBA00023136"/>
    </source>
</evidence>
<dbReference type="Gene3D" id="3.30.450.20">
    <property type="entry name" value="PAS domain"/>
    <property type="match status" value="1"/>
</dbReference>
<evidence type="ECO:0000256" key="9">
    <source>
        <dbReference type="SAM" id="Phobius"/>
    </source>
</evidence>
<dbReference type="Pfam" id="PF08269">
    <property type="entry name" value="dCache_2"/>
    <property type="match status" value="1"/>
</dbReference>
<evidence type="ECO:0000256" key="7">
    <source>
        <dbReference type="ARBA" id="ARBA00029447"/>
    </source>
</evidence>
<accession>A0A8J2XMG8</accession>
<feature type="domain" description="HAMP" evidence="11">
    <location>
        <begin position="226"/>
        <end position="280"/>
    </location>
</feature>
<evidence type="ECO:0000256" key="3">
    <source>
        <dbReference type="ARBA" id="ARBA00022692"/>
    </source>
</evidence>
<keyword evidence="5 9" id="KW-0472">Membrane</keyword>
<dbReference type="PROSITE" id="PS50885">
    <property type="entry name" value="HAMP"/>
    <property type="match status" value="1"/>
</dbReference>
<dbReference type="SMART" id="SM00304">
    <property type="entry name" value="HAMP"/>
    <property type="match status" value="1"/>
</dbReference>
<keyword evidence="2" id="KW-1003">Cell membrane</keyword>
<comment type="subcellular location">
    <subcellularLocation>
        <location evidence="1">Cell membrane</location>
        <topology evidence="1">Multi-pass membrane protein</topology>
    </subcellularLocation>
</comment>
<dbReference type="PROSITE" id="PS50111">
    <property type="entry name" value="CHEMOTAXIS_TRANSDUC_2"/>
    <property type="match status" value="1"/>
</dbReference>
<organism evidence="12 13">
    <name type="scientific">Neiella marina</name>
    <dbReference type="NCBI Taxonomy" id="508461"/>
    <lineage>
        <taxon>Bacteria</taxon>
        <taxon>Pseudomonadati</taxon>
        <taxon>Pseudomonadota</taxon>
        <taxon>Gammaproteobacteria</taxon>
        <taxon>Alteromonadales</taxon>
        <taxon>Echinimonadaceae</taxon>
        <taxon>Neiella</taxon>
    </lineage>
</organism>
<dbReference type="GO" id="GO:0005886">
    <property type="term" value="C:plasma membrane"/>
    <property type="evidence" value="ECO:0007669"/>
    <property type="project" value="UniProtKB-SubCell"/>
</dbReference>
<reference evidence="13" key="1">
    <citation type="journal article" date="2019" name="Int. J. Syst. Evol. Microbiol.">
        <title>The Global Catalogue of Microorganisms (GCM) 10K type strain sequencing project: providing services to taxonomists for standard genome sequencing and annotation.</title>
        <authorList>
            <consortium name="The Broad Institute Genomics Platform"/>
            <consortium name="The Broad Institute Genome Sequencing Center for Infectious Disease"/>
            <person name="Wu L."/>
            <person name="Ma J."/>
        </authorList>
    </citation>
    <scope>NUCLEOTIDE SEQUENCE [LARGE SCALE GENOMIC DNA]</scope>
    <source>
        <strain evidence="13">CGMCC 1.10130</strain>
    </source>
</reference>
<evidence type="ECO:0000259" key="11">
    <source>
        <dbReference type="PROSITE" id="PS50885"/>
    </source>
</evidence>
<dbReference type="AlphaFoldDB" id="A0A8J2XMG8"/>